<evidence type="ECO:0000313" key="2">
    <source>
        <dbReference type="EMBL" id="KAK5632596.1"/>
    </source>
</evidence>
<accession>A0AAN7UTQ9</accession>
<dbReference type="AlphaFoldDB" id="A0AAN7UTQ9"/>
<comment type="caution">
    <text evidence="2">The sequence shown here is derived from an EMBL/GenBank/DDBJ whole genome shotgun (WGS) entry which is preliminary data.</text>
</comment>
<name>A0AAN7UTQ9_9PEZI</name>
<proteinExistence type="predicted"/>
<feature type="compositionally biased region" description="Basic and acidic residues" evidence="1">
    <location>
        <begin position="27"/>
        <end position="44"/>
    </location>
</feature>
<keyword evidence="3" id="KW-1185">Reference proteome</keyword>
<organism evidence="2 3">
    <name type="scientific">Xylaria bambusicola</name>
    <dbReference type="NCBI Taxonomy" id="326684"/>
    <lineage>
        <taxon>Eukaryota</taxon>
        <taxon>Fungi</taxon>
        <taxon>Dikarya</taxon>
        <taxon>Ascomycota</taxon>
        <taxon>Pezizomycotina</taxon>
        <taxon>Sordariomycetes</taxon>
        <taxon>Xylariomycetidae</taxon>
        <taxon>Xylariales</taxon>
        <taxon>Xylariaceae</taxon>
        <taxon>Xylaria</taxon>
    </lineage>
</organism>
<dbReference type="EMBL" id="JAWHQM010000025">
    <property type="protein sequence ID" value="KAK5632596.1"/>
    <property type="molecule type" value="Genomic_DNA"/>
</dbReference>
<dbReference type="Proteomes" id="UP001305414">
    <property type="component" value="Unassembled WGS sequence"/>
</dbReference>
<protein>
    <submittedName>
        <fullName evidence="2">Uncharacterized protein</fullName>
    </submittedName>
</protein>
<sequence length="83" mass="9475">MWWMRCIDAAKSGDRRESPEGGQDSRGSWKRERRHESPQLDRHRLTACHAELNSTHPTARNRSAAAAYRPVDGVMQQLVMSVS</sequence>
<evidence type="ECO:0000313" key="3">
    <source>
        <dbReference type="Proteomes" id="UP001305414"/>
    </source>
</evidence>
<evidence type="ECO:0000256" key="1">
    <source>
        <dbReference type="SAM" id="MobiDB-lite"/>
    </source>
</evidence>
<gene>
    <name evidence="2" type="ORF">RRF57_008310</name>
</gene>
<feature type="region of interest" description="Disordered" evidence="1">
    <location>
        <begin position="1"/>
        <end position="45"/>
    </location>
</feature>
<reference evidence="2 3" key="1">
    <citation type="submission" date="2023-10" db="EMBL/GenBank/DDBJ databases">
        <title>Draft genome sequence of Xylaria bambusicola isolate GMP-LS, the root and basal stem rot pathogen of sugarcane in Indonesia.</title>
        <authorList>
            <person name="Selvaraj P."/>
            <person name="Muralishankar V."/>
            <person name="Muruganantham S."/>
            <person name="Sp S."/>
            <person name="Haryani S."/>
            <person name="Lau K.J.X."/>
            <person name="Naqvi N.I."/>
        </authorList>
    </citation>
    <scope>NUCLEOTIDE SEQUENCE [LARGE SCALE GENOMIC DNA]</scope>
    <source>
        <strain evidence="2">GMP-LS</strain>
    </source>
</reference>